<dbReference type="PROSITE" id="PS00136">
    <property type="entry name" value="SUBTILASE_ASP"/>
    <property type="match status" value="1"/>
</dbReference>
<dbReference type="PANTHER" id="PTHR43806:SF11">
    <property type="entry name" value="CEREVISIN-RELATED"/>
    <property type="match status" value="1"/>
</dbReference>
<comment type="caution">
    <text evidence="7">The sequence shown here is derived from an EMBL/GenBank/DDBJ whole genome shotgun (WGS) entry which is preliminary data.</text>
</comment>
<dbReference type="OrthoDB" id="9798386at2"/>
<dbReference type="SUPFAM" id="SSF52743">
    <property type="entry name" value="Subtilisin-like"/>
    <property type="match status" value="1"/>
</dbReference>
<dbReference type="GO" id="GO:0004252">
    <property type="term" value="F:serine-type endopeptidase activity"/>
    <property type="evidence" value="ECO:0007669"/>
    <property type="project" value="UniProtKB-UniRule"/>
</dbReference>
<dbReference type="PRINTS" id="PR00723">
    <property type="entry name" value="SUBTILISIN"/>
</dbReference>
<dbReference type="RefSeq" id="WP_086502224.1">
    <property type="nucleotide sequence ID" value="NZ_MSSV01000015.1"/>
</dbReference>
<feature type="active site" description="Charge relay system" evidence="5">
    <location>
        <position position="427"/>
    </location>
</feature>
<dbReference type="EMBL" id="QKZU01000011">
    <property type="protein sequence ID" value="PZX53817.1"/>
    <property type="molecule type" value="Genomic_DNA"/>
</dbReference>
<keyword evidence="2 5" id="KW-0645">Protease</keyword>
<dbReference type="Gene3D" id="3.40.50.200">
    <property type="entry name" value="Peptidase S8/S53 domain"/>
    <property type="match status" value="1"/>
</dbReference>
<evidence type="ECO:0000256" key="4">
    <source>
        <dbReference type="ARBA" id="ARBA00022825"/>
    </source>
</evidence>
<reference evidence="7 9" key="1">
    <citation type="submission" date="2018-06" db="EMBL/GenBank/DDBJ databases">
        <title>Genomic Encyclopedia of Archaeal and Bacterial Type Strains, Phase II (KMG-II): from individual species to whole genera.</title>
        <authorList>
            <person name="Goeker M."/>
        </authorList>
    </citation>
    <scope>NUCLEOTIDE SEQUENCE [LARGE SCALE GENOMIC DNA]</scope>
    <source>
        <strain evidence="7 9">DSM 22686</strain>
    </source>
</reference>
<dbReference type="InterPro" id="IPR023827">
    <property type="entry name" value="Peptidase_S8_Asp-AS"/>
</dbReference>
<evidence type="ECO:0000313" key="9">
    <source>
        <dbReference type="Proteomes" id="UP000249115"/>
    </source>
</evidence>
<dbReference type="Proteomes" id="UP000249115">
    <property type="component" value="Unassembled WGS sequence"/>
</dbReference>
<feature type="active site" description="Charge relay system" evidence="5">
    <location>
        <position position="196"/>
    </location>
</feature>
<dbReference type="PROSITE" id="PS51257">
    <property type="entry name" value="PROKAR_LIPOPROTEIN"/>
    <property type="match status" value="1"/>
</dbReference>
<evidence type="ECO:0000256" key="5">
    <source>
        <dbReference type="PROSITE-ProRule" id="PRU01240"/>
    </source>
</evidence>
<dbReference type="AlphaFoldDB" id="A0A2W7RDX6"/>
<evidence type="ECO:0000313" key="10">
    <source>
        <dbReference type="Proteomes" id="UP000321927"/>
    </source>
</evidence>
<evidence type="ECO:0000313" key="8">
    <source>
        <dbReference type="EMBL" id="TXD76778.1"/>
    </source>
</evidence>
<keyword evidence="3 5" id="KW-0378">Hydrolase</keyword>
<proteinExistence type="inferred from homology"/>
<feature type="domain" description="Peptidase S8/S53" evidence="6">
    <location>
        <begin position="191"/>
        <end position="437"/>
    </location>
</feature>
<dbReference type="PROSITE" id="PS51892">
    <property type="entry name" value="SUBTILASE"/>
    <property type="match status" value="1"/>
</dbReference>
<evidence type="ECO:0000259" key="6">
    <source>
        <dbReference type="Pfam" id="PF00082"/>
    </source>
</evidence>
<keyword evidence="4 5" id="KW-0720">Serine protease</keyword>
<dbReference type="InterPro" id="IPR015500">
    <property type="entry name" value="Peptidase_S8_subtilisin-rel"/>
</dbReference>
<accession>A0A2W7RDX6</accession>
<feature type="active site" description="Charge relay system" evidence="5">
    <location>
        <position position="232"/>
    </location>
</feature>
<evidence type="ECO:0000256" key="2">
    <source>
        <dbReference type="ARBA" id="ARBA00022670"/>
    </source>
</evidence>
<sequence length="471" mass="51818">MKKIFFPLLLCLILISCKRNQISKNTNYQNSQIEDPLNPMGINSADLIPGSYLFFLDEEQFQPIIGENFDFVKQDFNKEQIKKKKQDILNAVQDYFPFKVTEDNVFVISFSAISIENITTHQALEFLNNPIVVSAQKNFTFQNIRATMQGNPVDQNIRAKMQEWQYDSTTHLSTNVKYVNPNGEVGNLNSKIWIVDSGIDGGHQDLKNQINKSLSVSFVPGESNALEDEIGHGTHCAGIAAGLAHNNSDANMLGMNGVSPGAPLVSIKVINKLGFGNWQKVMKAMEYIVEYAQPFDIINLSIGAFFTNTSNPGNDCKIAGNNSPRNKLLISIYNLAQAEKYVVMAAGNEAKNSNNFYPGCFDLISNPYLITVGSIKTTFDFTTSTYSMPVYSDFSTYIKPSIDFVAPGEIVFSTYKGNLYAVLSGTSMSAAMVSGIIHASGGAPTTTNAQIVYGLTANNDFSSKYPIAKVQ</sequence>
<organism evidence="7 9">
    <name type="scientific">Algoriphagus ratkowskyi</name>
    <dbReference type="NCBI Taxonomy" id="57028"/>
    <lineage>
        <taxon>Bacteria</taxon>
        <taxon>Pseudomonadati</taxon>
        <taxon>Bacteroidota</taxon>
        <taxon>Cytophagia</taxon>
        <taxon>Cytophagales</taxon>
        <taxon>Cyclobacteriaceae</taxon>
        <taxon>Algoriphagus</taxon>
    </lineage>
</organism>
<dbReference type="InterPro" id="IPR050131">
    <property type="entry name" value="Peptidase_S8_subtilisin-like"/>
</dbReference>
<gene>
    <name evidence="8" type="ORF">ESW18_15555</name>
    <name evidence="7" type="ORF">LV84_02925</name>
</gene>
<reference evidence="8 10" key="2">
    <citation type="submission" date="2019-08" db="EMBL/GenBank/DDBJ databases">
        <title>Genome of Algoriphagus ratkowskyi IC026.</title>
        <authorList>
            <person name="Bowman J.P."/>
        </authorList>
    </citation>
    <scope>NUCLEOTIDE SEQUENCE [LARGE SCALE GENOMIC DNA]</scope>
    <source>
        <strain evidence="8 10">IC026</strain>
    </source>
</reference>
<dbReference type="EMBL" id="VORV01000010">
    <property type="protein sequence ID" value="TXD76778.1"/>
    <property type="molecule type" value="Genomic_DNA"/>
</dbReference>
<protein>
    <submittedName>
        <fullName evidence="8">S8 family serine peptidase</fullName>
    </submittedName>
    <submittedName>
        <fullName evidence="7">Subtilase family protein</fullName>
    </submittedName>
</protein>
<dbReference type="GO" id="GO:0006508">
    <property type="term" value="P:proteolysis"/>
    <property type="evidence" value="ECO:0007669"/>
    <property type="project" value="UniProtKB-KW"/>
</dbReference>
<dbReference type="InterPro" id="IPR022398">
    <property type="entry name" value="Peptidase_S8_His-AS"/>
</dbReference>
<dbReference type="PROSITE" id="PS00137">
    <property type="entry name" value="SUBTILASE_HIS"/>
    <property type="match status" value="1"/>
</dbReference>
<evidence type="ECO:0000313" key="7">
    <source>
        <dbReference type="EMBL" id="PZX53817.1"/>
    </source>
</evidence>
<keyword evidence="10" id="KW-1185">Reference proteome</keyword>
<evidence type="ECO:0000256" key="1">
    <source>
        <dbReference type="ARBA" id="ARBA00011073"/>
    </source>
</evidence>
<dbReference type="InterPro" id="IPR036852">
    <property type="entry name" value="Peptidase_S8/S53_dom_sf"/>
</dbReference>
<evidence type="ECO:0000256" key="3">
    <source>
        <dbReference type="ARBA" id="ARBA00022801"/>
    </source>
</evidence>
<dbReference type="Proteomes" id="UP000321927">
    <property type="component" value="Unassembled WGS sequence"/>
</dbReference>
<dbReference type="Pfam" id="PF00082">
    <property type="entry name" value="Peptidase_S8"/>
    <property type="match status" value="1"/>
</dbReference>
<name>A0A2W7RDX6_9BACT</name>
<dbReference type="InterPro" id="IPR000209">
    <property type="entry name" value="Peptidase_S8/S53_dom"/>
</dbReference>
<dbReference type="PANTHER" id="PTHR43806">
    <property type="entry name" value="PEPTIDASE S8"/>
    <property type="match status" value="1"/>
</dbReference>
<comment type="similarity">
    <text evidence="1 5">Belongs to the peptidase S8 family.</text>
</comment>